<gene>
    <name evidence="2" type="ORF">LWI29_006782</name>
</gene>
<keyword evidence="3" id="KW-1185">Reference proteome</keyword>
<evidence type="ECO:0000313" key="3">
    <source>
        <dbReference type="Proteomes" id="UP001168877"/>
    </source>
</evidence>
<sequence>MDPPPGFESEFGYKNVCRLVKSLYGLKQSPRAWFERFGKVVKKFGYCQSQGDHTLFFKHSSEGKKAILIVYVDDIILIGDDEKELKRLKELLASEFEIKDLGELKYFLGMEFARSKEGIFVSQRKYVLDLLGETGMLGCRAAKTPMESNLKLEAADPKNMLD</sequence>
<dbReference type="Pfam" id="PF07727">
    <property type="entry name" value="RVT_2"/>
    <property type="match status" value="1"/>
</dbReference>
<feature type="domain" description="Reverse transcriptase Ty1/copia-type" evidence="1">
    <location>
        <begin position="1"/>
        <end position="147"/>
    </location>
</feature>
<dbReference type="AlphaFoldDB" id="A0AA39VAM3"/>
<evidence type="ECO:0000259" key="1">
    <source>
        <dbReference type="Pfam" id="PF07727"/>
    </source>
</evidence>
<dbReference type="InterPro" id="IPR043502">
    <property type="entry name" value="DNA/RNA_pol_sf"/>
</dbReference>
<organism evidence="2 3">
    <name type="scientific">Acer saccharum</name>
    <name type="common">Sugar maple</name>
    <dbReference type="NCBI Taxonomy" id="4024"/>
    <lineage>
        <taxon>Eukaryota</taxon>
        <taxon>Viridiplantae</taxon>
        <taxon>Streptophyta</taxon>
        <taxon>Embryophyta</taxon>
        <taxon>Tracheophyta</taxon>
        <taxon>Spermatophyta</taxon>
        <taxon>Magnoliopsida</taxon>
        <taxon>eudicotyledons</taxon>
        <taxon>Gunneridae</taxon>
        <taxon>Pentapetalae</taxon>
        <taxon>rosids</taxon>
        <taxon>malvids</taxon>
        <taxon>Sapindales</taxon>
        <taxon>Sapindaceae</taxon>
        <taxon>Hippocastanoideae</taxon>
        <taxon>Acereae</taxon>
        <taxon>Acer</taxon>
    </lineage>
</organism>
<protein>
    <recommendedName>
        <fullName evidence="1">Reverse transcriptase Ty1/copia-type domain-containing protein</fullName>
    </recommendedName>
</protein>
<evidence type="ECO:0000313" key="2">
    <source>
        <dbReference type="EMBL" id="KAK0570808.1"/>
    </source>
</evidence>
<name>A0AA39VAM3_ACESA</name>
<dbReference type="PANTHER" id="PTHR43383:SF2">
    <property type="entry name" value="AMIDOHYDROLASE 2 FAMILY PROTEIN"/>
    <property type="match status" value="1"/>
</dbReference>
<dbReference type="PANTHER" id="PTHR43383">
    <property type="entry name" value="NODULIN 6"/>
    <property type="match status" value="1"/>
</dbReference>
<dbReference type="EMBL" id="JAUESC010000388">
    <property type="protein sequence ID" value="KAK0570808.1"/>
    <property type="molecule type" value="Genomic_DNA"/>
</dbReference>
<dbReference type="SUPFAM" id="SSF56672">
    <property type="entry name" value="DNA/RNA polymerases"/>
    <property type="match status" value="1"/>
</dbReference>
<reference evidence="2" key="1">
    <citation type="journal article" date="2022" name="Plant J.">
        <title>Strategies of tolerance reflected in two North American maple genomes.</title>
        <authorList>
            <person name="McEvoy S.L."/>
            <person name="Sezen U.U."/>
            <person name="Trouern-Trend A."/>
            <person name="McMahon S.M."/>
            <person name="Schaberg P.G."/>
            <person name="Yang J."/>
            <person name="Wegrzyn J.L."/>
            <person name="Swenson N.G."/>
        </authorList>
    </citation>
    <scope>NUCLEOTIDE SEQUENCE</scope>
    <source>
        <strain evidence="2">NS2018</strain>
    </source>
</reference>
<proteinExistence type="predicted"/>
<dbReference type="InterPro" id="IPR013103">
    <property type="entry name" value="RVT_2"/>
</dbReference>
<accession>A0AA39VAM3</accession>
<reference evidence="2" key="2">
    <citation type="submission" date="2023-06" db="EMBL/GenBank/DDBJ databases">
        <authorList>
            <person name="Swenson N.G."/>
            <person name="Wegrzyn J.L."/>
            <person name="Mcevoy S.L."/>
        </authorList>
    </citation>
    <scope>NUCLEOTIDE SEQUENCE</scope>
    <source>
        <strain evidence="2">NS2018</strain>
        <tissue evidence="2">Leaf</tissue>
    </source>
</reference>
<dbReference type="Proteomes" id="UP001168877">
    <property type="component" value="Unassembled WGS sequence"/>
</dbReference>
<comment type="caution">
    <text evidence="2">The sequence shown here is derived from an EMBL/GenBank/DDBJ whole genome shotgun (WGS) entry which is preliminary data.</text>
</comment>